<comment type="caution">
    <text evidence="2">The sequence shown here is derived from an EMBL/GenBank/DDBJ whole genome shotgun (WGS) entry which is preliminary data.</text>
</comment>
<protein>
    <submittedName>
        <fullName evidence="2">Uncharacterized protein</fullName>
    </submittedName>
</protein>
<dbReference type="RefSeq" id="WP_189004354.1">
    <property type="nucleotide sequence ID" value="NZ_BMOD01000014.1"/>
</dbReference>
<feature type="region of interest" description="Disordered" evidence="1">
    <location>
        <begin position="1"/>
        <end position="40"/>
    </location>
</feature>
<evidence type="ECO:0000313" key="2">
    <source>
        <dbReference type="EMBL" id="GGJ44192.1"/>
    </source>
</evidence>
<evidence type="ECO:0000256" key="1">
    <source>
        <dbReference type="SAM" id="MobiDB-lite"/>
    </source>
</evidence>
<feature type="compositionally biased region" description="Basic and acidic residues" evidence="1">
    <location>
        <begin position="1"/>
        <end position="15"/>
    </location>
</feature>
<sequence length="349" mass="40311">MPTDKKSTTKTDTPQRAKPGRPRSLTRTTPNNKKPQPYPSVLTHKQCLRLEEAEIWKDMSLQARAVAQSQLVQIMPEEQYIQALHATYPELVANNPTTLNRKDKSKIRKHVREQLGLNDDDLKAHVISLLPETERKLLYKYGERPTSEETGEEMGRAVDFNSNNSYQVQTRLPENFKENNLHLFEIPKRQKKGTAKPADEDRHPIRQRIESYLEDQGIILTTFELHVLSKTHHWDTLTPLQQAQLQLQAPRPLDPEVLATTLTDLLHRPVSQEDVLFHRLQLLEDLGGKQTREQFLESLPQAVQYLILDRLIKKLYQDSVDKGNKAHPPHRTKVDVDPDLAAEIQKQLK</sequence>
<feature type="compositionally biased region" description="Polar residues" evidence="1">
    <location>
        <begin position="25"/>
        <end position="34"/>
    </location>
</feature>
<name>A0ABQ2D335_9DEIO</name>
<keyword evidence="3" id="KW-1185">Reference proteome</keyword>
<dbReference type="EMBL" id="BMOD01000014">
    <property type="protein sequence ID" value="GGJ44192.1"/>
    <property type="molecule type" value="Genomic_DNA"/>
</dbReference>
<dbReference type="Proteomes" id="UP000632222">
    <property type="component" value="Unassembled WGS sequence"/>
</dbReference>
<evidence type="ECO:0000313" key="3">
    <source>
        <dbReference type="Proteomes" id="UP000632222"/>
    </source>
</evidence>
<proteinExistence type="predicted"/>
<organism evidence="2 3">
    <name type="scientific">Deinococcus roseus</name>
    <dbReference type="NCBI Taxonomy" id="392414"/>
    <lineage>
        <taxon>Bacteria</taxon>
        <taxon>Thermotogati</taxon>
        <taxon>Deinococcota</taxon>
        <taxon>Deinococci</taxon>
        <taxon>Deinococcales</taxon>
        <taxon>Deinococcaceae</taxon>
        <taxon>Deinococcus</taxon>
    </lineage>
</organism>
<reference evidence="3" key="1">
    <citation type="journal article" date="2019" name="Int. J. Syst. Evol. Microbiol.">
        <title>The Global Catalogue of Microorganisms (GCM) 10K type strain sequencing project: providing services to taxonomists for standard genome sequencing and annotation.</title>
        <authorList>
            <consortium name="The Broad Institute Genomics Platform"/>
            <consortium name="The Broad Institute Genome Sequencing Center for Infectious Disease"/>
            <person name="Wu L."/>
            <person name="Ma J."/>
        </authorList>
    </citation>
    <scope>NUCLEOTIDE SEQUENCE [LARGE SCALE GENOMIC DNA]</scope>
    <source>
        <strain evidence="3">JCM 14370</strain>
    </source>
</reference>
<gene>
    <name evidence="2" type="ORF">GCM10008938_33070</name>
</gene>
<accession>A0ABQ2D335</accession>
<feature type="region of interest" description="Disordered" evidence="1">
    <location>
        <begin position="320"/>
        <end position="339"/>
    </location>
</feature>